<sequence>MEEFKLDNKEHIDQISVASATGDDHRTGSSFGAYFNIVCAIAGSGILGLPAAVAKGGWIMLGFFGLVAVVSIFTGRLLVECLYYKPGERLQELPDIGEAAFGKLGRYFTKFFHYTISLSGATIYILLTGTSIFKVLNDYGGVQPLAVRTWIMIAGMIVVVPFSLLKSMKEVALLSVLGVLATVVVVFVVVIWGGINYDPSTVQNDTFVFENLPSALATIAFSYGGNVVYPHVEGSMRHPRSWNRVLTFAIMSITAMYIITGLCGYLYYGRGVSSPILESLPTGTATLIGYVAITAHVLLATPIYLCSFALEQENFLKIDRKYMSKWREFGLRVALRCTICASVTVVAMFVPYFSELMALVGALANCMIVFLLPVAFHYRLYGVKNRPLSQNITAGLVVLLGLFGLCAGTFFASRDLITAIETGKSSASH</sequence>
<organism evidence="1 2">
    <name type="scientific">Entomophthora muscae</name>
    <dbReference type="NCBI Taxonomy" id="34485"/>
    <lineage>
        <taxon>Eukaryota</taxon>
        <taxon>Fungi</taxon>
        <taxon>Fungi incertae sedis</taxon>
        <taxon>Zoopagomycota</taxon>
        <taxon>Entomophthoromycotina</taxon>
        <taxon>Entomophthoromycetes</taxon>
        <taxon>Entomophthorales</taxon>
        <taxon>Entomophthoraceae</taxon>
        <taxon>Entomophthora</taxon>
    </lineage>
</organism>
<dbReference type="EMBL" id="QTSX02000782">
    <property type="protein sequence ID" value="KAJ9085102.1"/>
    <property type="molecule type" value="Genomic_DNA"/>
</dbReference>
<reference evidence="1" key="1">
    <citation type="submission" date="2022-04" db="EMBL/GenBank/DDBJ databases">
        <title>Genome of the entomopathogenic fungus Entomophthora muscae.</title>
        <authorList>
            <person name="Elya C."/>
            <person name="Lovett B.R."/>
            <person name="Lee E."/>
            <person name="Macias A.M."/>
            <person name="Hajek A.E."/>
            <person name="De Bivort B.L."/>
            <person name="Kasson M.T."/>
            <person name="De Fine Licht H.H."/>
            <person name="Stajich J.E."/>
        </authorList>
    </citation>
    <scope>NUCLEOTIDE SEQUENCE</scope>
    <source>
        <strain evidence="1">Berkeley</strain>
    </source>
</reference>
<comment type="caution">
    <text evidence="1">The sequence shown here is derived from an EMBL/GenBank/DDBJ whole genome shotgun (WGS) entry which is preliminary data.</text>
</comment>
<dbReference type="Proteomes" id="UP001165960">
    <property type="component" value="Unassembled WGS sequence"/>
</dbReference>
<keyword evidence="2" id="KW-1185">Reference proteome</keyword>
<gene>
    <name evidence="1" type="ORF">DSO57_1017272</name>
</gene>
<evidence type="ECO:0000313" key="2">
    <source>
        <dbReference type="Proteomes" id="UP001165960"/>
    </source>
</evidence>
<protein>
    <submittedName>
        <fullName evidence="1">Uncharacterized protein</fullName>
    </submittedName>
</protein>
<proteinExistence type="predicted"/>
<accession>A0ACC2UDX9</accession>
<name>A0ACC2UDX9_9FUNG</name>
<evidence type="ECO:0000313" key="1">
    <source>
        <dbReference type="EMBL" id="KAJ9085102.1"/>
    </source>
</evidence>